<comment type="catalytic activity">
    <reaction evidence="1 9">
        <text>beta-D-fructose 1,6-bisphosphate = D-glyceraldehyde 3-phosphate + dihydroxyacetone phosphate</text>
        <dbReference type="Rhea" id="RHEA:14729"/>
        <dbReference type="ChEBI" id="CHEBI:32966"/>
        <dbReference type="ChEBI" id="CHEBI:57642"/>
        <dbReference type="ChEBI" id="CHEBI:59776"/>
        <dbReference type="EC" id="4.1.2.13"/>
    </reaction>
</comment>
<dbReference type="AlphaFoldDB" id="A0A183UKC4"/>
<dbReference type="WBParaSite" id="TCNE_0000894401-mRNA-1">
    <property type="protein sequence ID" value="TCNE_0000894401-mRNA-1"/>
    <property type="gene ID" value="TCNE_0000894401"/>
</dbReference>
<evidence type="ECO:0000256" key="7">
    <source>
        <dbReference type="ARBA" id="ARBA00023239"/>
    </source>
</evidence>
<evidence type="ECO:0000256" key="4">
    <source>
        <dbReference type="ARBA" id="ARBA00013068"/>
    </source>
</evidence>
<evidence type="ECO:0000256" key="9">
    <source>
        <dbReference type="RuleBase" id="RU003994"/>
    </source>
</evidence>
<evidence type="ECO:0000256" key="1">
    <source>
        <dbReference type="ARBA" id="ARBA00000441"/>
    </source>
</evidence>
<dbReference type="Proteomes" id="UP000050794">
    <property type="component" value="Unassembled WGS sequence"/>
</dbReference>
<keyword evidence="8" id="KW-0704">Schiff base</keyword>
<proteinExistence type="inferred from homology"/>
<dbReference type="GO" id="GO:0006096">
    <property type="term" value="P:glycolytic process"/>
    <property type="evidence" value="ECO:0007669"/>
    <property type="project" value="UniProtKB-UniPathway"/>
</dbReference>
<evidence type="ECO:0000256" key="6">
    <source>
        <dbReference type="ARBA" id="ARBA00023152"/>
    </source>
</evidence>
<evidence type="ECO:0000313" key="12">
    <source>
        <dbReference type="Proteomes" id="UP000050794"/>
    </source>
</evidence>
<dbReference type="Gene3D" id="3.20.20.70">
    <property type="entry name" value="Aldolase class I"/>
    <property type="match status" value="1"/>
</dbReference>
<dbReference type="InterPro" id="IPR000741">
    <property type="entry name" value="FBA_I"/>
</dbReference>
<evidence type="ECO:0000256" key="10">
    <source>
        <dbReference type="RuleBase" id="RU004257"/>
    </source>
</evidence>
<dbReference type="EMBL" id="UYWY01020036">
    <property type="protein sequence ID" value="VDM40265.1"/>
    <property type="molecule type" value="Genomic_DNA"/>
</dbReference>
<keyword evidence="7 9" id="KW-0456">Lyase</keyword>
<name>A0A183UKC4_TOXCA</name>
<dbReference type="GO" id="GO:0004332">
    <property type="term" value="F:fructose-bisphosphate aldolase activity"/>
    <property type="evidence" value="ECO:0007669"/>
    <property type="project" value="UniProtKB-EC"/>
</dbReference>
<comment type="pathway">
    <text evidence="2 10">Carbohydrate degradation; glycolysis; D-glyceraldehyde 3-phosphate and glycerone phosphate from D-glucose: step 4/4.</text>
</comment>
<dbReference type="SUPFAM" id="SSF51569">
    <property type="entry name" value="Aldolase"/>
    <property type="match status" value="1"/>
</dbReference>
<dbReference type="InterPro" id="IPR013785">
    <property type="entry name" value="Aldolase_TIM"/>
</dbReference>
<keyword evidence="12" id="KW-1185">Reference proteome</keyword>
<dbReference type="Pfam" id="PF00274">
    <property type="entry name" value="Glycolytic"/>
    <property type="match status" value="1"/>
</dbReference>
<sequence length="389" mass="42416">MLVIPLSVQMATTPAPELTLAQKEELRQIAAAILAPGKGILAADESTGSMDKKLKPIGLENTEENRRQYRQLLFTTPDQVSRYISGVIMFDETFYQKTDNGIPFVELLKRKKIIPGIKVDKGLVPMSGANGESTTKGLDDLDARCAKYKRDGAQFAKWRCVHKLTSTTPSVAALEEIGKVLAQYAAICQKNGLVPIVEPELLPDGDHDLARCQRVTETVLSYTYKALLEHNVYLEGTLLKPNMVTPGEHIGHQQVSLLPKLGMDFKGEKPYPFDIGNATITALQRTVPVAVPGIVFLSGGQSEEDATRNLNAMGQYEGKKPWTITFSFGRALQNSALATWAGKKENIKAAQEAFMVRARANSMAAQGKYNGEASGGAANVNLHVANHSY</sequence>
<comment type="similarity">
    <text evidence="3 9">Belongs to the class I fructose-bisphosphate aldolase family.</text>
</comment>
<dbReference type="CDD" id="cd00948">
    <property type="entry name" value="FBP_aldolase_I_a"/>
    <property type="match status" value="1"/>
</dbReference>
<evidence type="ECO:0000256" key="8">
    <source>
        <dbReference type="ARBA" id="ARBA00023270"/>
    </source>
</evidence>
<dbReference type="InterPro" id="IPR029768">
    <property type="entry name" value="Aldolase_I_AS"/>
</dbReference>
<dbReference type="EC" id="4.1.2.13" evidence="4 9"/>
<dbReference type="NCBIfam" id="NF033379">
    <property type="entry name" value="FrucBisAld_I"/>
    <property type="match status" value="1"/>
</dbReference>
<evidence type="ECO:0000313" key="13">
    <source>
        <dbReference type="WBParaSite" id="TCNE_0000894401-mRNA-1"/>
    </source>
</evidence>
<organism evidence="12 13">
    <name type="scientific">Toxocara canis</name>
    <name type="common">Canine roundworm</name>
    <dbReference type="NCBI Taxonomy" id="6265"/>
    <lineage>
        <taxon>Eukaryota</taxon>
        <taxon>Metazoa</taxon>
        <taxon>Ecdysozoa</taxon>
        <taxon>Nematoda</taxon>
        <taxon>Chromadorea</taxon>
        <taxon>Rhabditida</taxon>
        <taxon>Spirurina</taxon>
        <taxon>Ascaridomorpha</taxon>
        <taxon>Ascaridoidea</taxon>
        <taxon>Toxocaridae</taxon>
        <taxon>Toxocara</taxon>
    </lineage>
</organism>
<evidence type="ECO:0000313" key="11">
    <source>
        <dbReference type="EMBL" id="VDM40265.1"/>
    </source>
</evidence>
<evidence type="ECO:0000256" key="2">
    <source>
        <dbReference type="ARBA" id="ARBA00004714"/>
    </source>
</evidence>
<dbReference type="PROSITE" id="PS00158">
    <property type="entry name" value="ALDOLASE_CLASS_I"/>
    <property type="match status" value="1"/>
</dbReference>
<dbReference type="FunFam" id="3.20.20.70:FF:000140">
    <property type="entry name" value="Fructose-bisphosphate aldolase"/>
    <property type="match status" value="1"/>
</dbReference>
<accession>A0A183UKC4</accession>
<reference evidence="11 12" key="2">
    <citation type="submission" date="2018-11" db="EMBL/GenBank/DDBJ databases">
        <authorList>
            <consortium name="Pathogen Informatics"/>
        </authorList>
    </citation>
    <scope>NUCLEOTIDE SEQUENCE [LARGE SCALE GENOMIC DNA]</scope>
</reference>
<evidence type="ECO:0000256" key="5">
    <source>
        <dbReference type="ARBA" id="ARBA00013779"/>
    </source>
</evidence>
<protein>
    <recommendedName>
        <fullName evidence="5 9">Fructose-bisphosphate aldolase</fullName>
        <ecNumber evidence="4 9">4.1.2.13</ecNumber>
    </recommendedName>
</protein>
<dbReference type="UniPathway" id="UPA00109">
    <property type="reaction ID" value="UER00183"/>
</dbReference>
<evidence type="ECO:0000256" key="3">
    <source>
        <dbReference type="ARBA" id="ARBA00010387"/>
    </source>
</evidence>
<keyword evidence="6 9" id="KW-0324">Glycolysis</keyword>
<gene>
    <name evidence="11" type="ORF">TCNE_LOCUS8944</name>
</gene>
<dbReference type="PANTHER" id="PTHR11627">
    <property type="entry name" value="FRUCTOSE-BISPHOSPHATE ALDOLASE"/>
    <property type="match status" value="1"/>
</dbReference>
<reference evidence="13" key="1">
    <citation type="submission" date="2016-06" db="UniProtKB">
        <authorList>
            <consortium name="WormBaseParasite"/>
        </authorList>
    </citation>
    <scope>IDENTIFICATION</scope>
</reference>